<dbReference type="EMBL" id="LR861803">
    <property type="protein sequence ID" value="CAD1790216.1"/>
    <property type="molecule type" value="Genomic_DNA"/>
</dbReference>
<dbReference type="GeneID" id="79388879"/>
<proteinExistence type="predicted"/>
<evidence type="ECO:0000313" key="3">
    <source>
        <dbReference type="Proteomes" id="UP000515493"/>
    </source>
</evidence>
<accession>A0A8E4DVK0</accession>
<dbReference type="KEGG" id="xeu:XSP_001552"/>
<gene>
    <name evidence="1" type="ORF">XSP_001552</name>
</gene>
<organism evidence="1">
    <name type="scientific">Xanthomonas euroxanthea</name>
    <dbReference type="NCBI Taxonomy" id="2259622"/>
    <lineage>
        <taxon>Bacteria</taxon>
        <taxon>Pseudomonadati</taxon>
        <taxon>Pseudomonadota</taxon>
        <taxon>Gammaproteobacteria</taxon>
        <taxon>Lysobacterales</taxon>
        <taxon>Lysobacteraceae</taxon>
        <taxon>Xanthomonas</taxon>
    </lineage>
</organism>
<evidence type="ECO:0000313" key="1">
    <source>
        <dbReference type="EMBL" id="CAD0322168.1"/>
    </source>
</evidence>
<sequence>MEGNQMNQCLQDVRDVLLFPLPKEVVDRIQMLCKFGLKPSEIIVIIQQKFFTANQKQAQAHEEQLRSEGEKQWPSVERIRQLRALQFMVSYENRAWQTLITQLLMEDTVDVREMVELFNLFTQNGMLTIQSARTHLKQMRSPKQSM</sequence>
<name>A0A8E4DVK0_9XANT</name>
<reference evidence="1 3" key="1">
    <citation type="submission" date="2020-07" db="EMBL/GenBank/DDBJ databases">
        <authorList>
            <person name="Teixeira M."/>
        </authorList>
    </citation>
    <scope>NUCLEOTIDE SEQUENCE</scope>
    <source>
        <strain evidence="2">1</strain>
        <strain evidence="1">Xanthomonas sp. CPBF 367</strain>
    </source>
</reference>
<dbReference type="Proteomes" id="UP000515493">
    <property type="component" value="Chromosome"/>
</dbReference>
<protein>
    <submittedName>
        <fullName evidence="1">Uncharacterized protein</fullName>
    </submittedName>
</protein>
<dbReference type="EMBL" id="LR824641">
    <property type="protein sequence ID" value="CAD0322168.1"/>
    <property type="molecule type" value="Genomic_DNA"/>
</dbReference>
<dbReference type="AlphaFoldDB" id="A0A8E4DVK0"/>
<dbReference type="RefSeq" id="WP_147421358.1">
    <property type="nucleotide sequence ID" value="NZ_LR861803.1"/>
</dbReference>
<evidence type="ECO:0000313" key="2">
    <source>
        <dbReference type="EMBL" id="CAD1790216.1"/>
    </source>
</evidence>